<organism evidence="6 7">
    <name type="scientific">Phytophthora nicotianae P1569</name>
    <dbReference type="NCBI Taxonomy" id="1317065"/>
    <lineage>
        <taxon>Eukaryota</taxon>
        <taxon>Sar</taxon>
        <taxon>Stramenopiles</taxon>
        <taxon>Oomycota</taxon>
        <taxon>Peronosporomycetes</taxon>
        <taxon>Peronosporales</taxon>
        <taxon>Peronosporaceae</taxon>
        <taxon>Phytophthora</taxon>
    </lineage>
</organism>
<proteinExistence type="predicted"/>
<dbReference type="InterPro" id="IPR045379">
    <property type="entry name" value="Crinkler_N"/>
</dbReference>
<feature type="compositionally biased region" description="Acidic residues" evidence="4">
    <location>
        <begin position="240"/>
        <end position="255"/>
    </location>
</feature>
<comment type="subcellular location">
    <subcellularLocation>
        <location evidence="1">Host cell</location>
    </subcellularLocation>
    <subcellularLocation>
        <location evidence="2">Secreted</location>
    </subcellularLocation>
</comment>
<dbReference type="AlphaFoldDB" id="V9EBR6"/>
<evidence type="ECO:0000256" key="1">
    <source>
        <dbReference type="ARBA" id="ARBA00004340"/>
    </source>
</evidence>
<gene>
    <name evidence="6" type="ORF">F443_17336</name>
</gene>
<keyword evidence="3" id="KW-0964">Secreted</keyword>
<feature type="domain" description="Crinkler effector protein N-terminal" evidence="5">
    <location>
        <begin position="2"/>
        <end position="112"/>
    </location>
</feature>
<dbReference type="EMBL" id="ANIZ01003024">
    <property type="protein sequence ID" value="ETI36570.1"/>
    <property type="molecule type" value="Genomic_DNA"/>
</dbReference>
<protein>
    <recommendedName>
        <fullName evidence="5">Crinkler effector protein N-terminal domain-containing protein</fullName>
    </recommendedName>
</protein>
<dbReference type="Pfam" id="PF20147">
    <property type="entry name" value="Crinkler"/>
    <property type="match status" value="1"/>
</dbReference>
<dbReference type="GO" id="GO:0005576">
    <property type="term" value="C:extracellular region"/>
    <property type="evidence" value="ECO:0007669"/>
    <property type="project" value="UniProtKB-SubCell"/>
</dbReference>
<sequence length="261" mass="29088">MVSLTCVLFGMKRVPFAINIGTDQSVGDLKKIIKAEKESDLEGVSADELRLWLANKGDDLLGSSADDAVALNISAQILGILNEELDSTRLVCTVFPGAQDRLAGENVIHLLVCVPQHYYHDSCKTIPQFTEYVHVRRVPDKILLVREHSSYGSHRHYFRAIETLNLFEAENRVEVNNTFGINGNKFNHRDTTSGDNEYFMALKTALTNSEYDGYQLRSECFIVCNKLKIFWVHSDRDNGDVTDEGGDGDEGDEGGNPEAAL</sequence>
<reference evidence="6 7" key="1">
    <citation type="submission" date="2013-11" db="EMBL/GenBank/DDBJ databases">
        <title>The Genome Sequence of Phytophthora parasitica P1569.</title>
        <authorList>
            <consortium name="The Broad Institute Genomics Platform"/>
            <person name="Russ C."/>
            <person name="Tyler B."/>
            <person name="Panabieres F."/>
            <person name="Shan W."/>
            <person name="Tripathy S."/>
            <person name="Grunwald N."/>
            <person name="Machado M."/>
            <person name="Johnson C.S."/>
            <person name="Arredondo F."/>
            <person name="Hong C."/>
            <person name="Coffey M."/>
            <person name="Young S.K."/>
            <person name="Zeng Q."/>
            <person name="Gargeya S."/>
            <person name="Fitzgerald M."/>
            <person name="Abouelleil A."/>
            <person name="Alvarado L."/>
            <person name="Chapman S.B."/>
            <person name="Gainer-Dewar J."/>
            <person name="Goldberg J."/>
            <person name="Griggs A."/>
            <person name="Gujja S."/>
            <person name="Hansen M."/>
            <person name="Howarth C."/>
            <person name="Imamovic A."/>
            <person name="Ireland A."/>
            <person name="Larimer J."/>
            <person name="McCowan C."/>
            <person name="Murphy C."/>
            <person name="Pearson M."/>
            <person name="Poon T.W."/>
            <person name="Priest M."/>
            <person name="Roberts A."/>
            <person name="Saif S."/>
            <person name="Shea T."/>
            <person name="Sykes S."/>
            <person name="Wortman J."/>
            <person name="Nusbaum C."/>
            <person name="Birren B."/>
        </authorList>
    </citation>
    <scope>NUCLEOTIDE SEQUENCE [LARGE SCALE GENOMIC DNA]</scope>
    <source>
        <strain evidence="6 7">P1569</strain>
    </source>
</reference>
<keyword evidence="7" id="KW-1185">Reference proteome</keyword>
<evidence type="ECO:0000313" key="7">
    <source>
        <dbReference type="Proteomes" id="UP000018721"/>
    </source>
</evidence>
<dbReference type="HOGENOM" id="CLU_1067385_0_0_1"/>
<evidence type="ECO:0000256" key="2">
    <source>
        <dbReference type="ARBA" id="ARBA00004613"/>
    </source>
</evidence>
<dbReference type="Proteomes" id="UP000018721">
    <property type="component" value="Unassembled WGS sequence"/>
</dbReference>
<evidence type="ECO:0000256" key="4">
    <source>
        <dbReference type="SAM" id="MobiDB-lite"/>
    </source>
</evidence>
<evidence type="ECO:0000259" key="5">
    <source>
        <dbReference type="Pfam" id="PF20147"/>
    </source>
</evidence>
<accession>V9EBR6</accession>
<name>V9EBR6_PHYNI</name>
<comment type="caution">
    <text evidence="6">The sequence shown here is derived from an EMBL/GenBank/DDBJ whole genome shotgun (WGS) entry which is preliminary data.</text>
</comment>
<feature type="region of interest" description="Disordered" evidence="4">
    <location>
        <begin position="240"/>
        <end position="261"/>
    </location>
</feature>
<evidence type="ECO:0000313" key="6">
    <source>
        <dbReference type="EMBL" id="ETI36570.1"/>
    </source>
</evidence>
<evidence type="ECO:0000256" key="3">
    <source>
        <dbReference type="ARBA" id="ARBA00022525"/>
    </source>
</evidence>
<dbReference type="GO" id="GO:0043657">
    <property type="term" value="C:host cell"/>
    <property type="evidence" value="ECO:0007669"/>
    <property type="project" value="UniProtKB-SubCell"/>
</dbReference>